<proteinExistence type="predicted"/>
<protein>
    <recommendedName>
        <fullName evidence="4">BTB domain-containing protein</fullName>
    </recommendedName>
</protein>
<comment type="caution">
    <text evidence="2">The sequence shown here is derived from an EMBL/GenBank/DDBJ whole genome shotgun (WGS) entry which is preliminary data.</text>
</comment>
<dbReference type="Proteomes" id="UP000179807">
    <property type="component" value="Unassembled WGS sequence"/>
</dbReference>
<sequence length="808" mass="92932">MNSFDCMLPQFTFQSFTQTAVIPNFTFYIDKKTYHCHTLLICSISNVIKSQLSTEKPAYEFRFRDIKDPHLYFKVFISLLNGESQNIDSSNSFFLNYVANQLDIKDLMAATFPYVNVQITTNNVFDILSKNAECNIKCQNVLSFIYQNWRTFENDERIFNLSLDSLKFIFGGSGFKPSSRDWLFTFVAKLVEVRGKEFSELYLYCNFPDISSHQMINIIGELALDTISIDFLNAVEARFIKEVEREDSSNECDEYEEEEDNDDEINHDFDLNNEMMFQQQVNLNQNLTFTDQQQVNLNQNSYFNQQNSQFGQPAQFNGLQMSQINSINQGFPSIYQSEQINQSFEYSQLGQVNNQLNNSSFPSITQMNQMNQSFPSVTQINNSPINSSINSPINNQLNTQLNQMNNTQMNPNFSINDQMNPNFSINDQMNPNFSINDQMNIDMYQQSFPTILGNQTQQQNPIQRPFSTQPTMTNSNSNSLISNHTQEGVMQFYKGPNSIGESPKSFQHIQQQELQQQHQQNSFQTKDISPNSPPTSQNSSSLSRTNSQPQSQSQSPPQSQSQLTQQSSIHISNTPNTNSNSYKQQFPNSSNNNYKQFRPYKSSSYQNDTDLLSKVHVLPYKDKRDEFKGIFSYFKSETNQHSSLFKKYVDVDCGGDNNGSKVYNLFNYHDIWTYHWNTFSMTEGSLLKNAWLTIRFPYHKLTLTNYTFASTNIVKGATHRGLQPKSWTIEASDDMKNWILISKVIGTTELSDSKDIATFSTDIKNSSSSFSCFRIKLIENGAKPIKKFANQLKLNAIEFYGTLTPINS</sequence>
<accession>A0A1J4JWH2</accession>
<dbReference type="RefSeq" id="XP_068356483.1">
    <property type="nucleotide sequence ID" value="XM_068506680.1"/>
</dbReference>
<dbReference type="EMBL" id="MLAK01000830">
    <property type="protein sequence ID" value="OHT03347.1"/>
    <property type="molecule type" value="Genomic_DNA"/>
</dbReference>
<dbReference type="InterPro" id="IPR011333">
    <property type="entry name" value="SKP1/BTB/POZ_sf"/>
</dbReference>
<feature type="region of interest" description="Disordered" evidence="1">
    <location>
        <begin position="455"/>
        <end position="481"/>
    </location>
</feature>
<dbReference type="Gene3D" id="3.30.710.10">
    <property type="entry name" value="Potassium Channel Kv1.1, Chain A"/>
    <property type="match status" value="1"/>
</dbReference>
<dbReference type="AlphaFoldDB" id="A0A1J4JWH2"/>
<organism evidence="2 3">
    <name type="scientific">Tritrichomonas foetus</name>
    <dbReference type="NCBI Taxonomy" id="1144522"/>
    <lineage>
        <taxon>Eukaryota</taxon>
        <taxon>Metamonada</taxon>
        <taxon>Parabasalia</taxon>
        <taxon>Tritrichomonadida</taxon>
        <taxon>Tritrichomonadidae</taxon>
        <taxon>Tritrichomonas</taxon>
    </lineage>
</organism>
<dbReference type="VEuPathDB" id="TrichDB:TRFO_29268"/>
<feature type="region of interest" description="Disordered" evidence="1">
    <location>
        <begin position="493"/>
        <end position="601"/>
    </location>
</feature>
<evidence type="ECO:0000256" key="1">
    <source>
        <dbReference type="SAM" id="MobiDB-lite"/>
    </source>
</evidence>
<reference evidence="2" key="1">
    <citation type="submission" date="2016-10" db="EMBL/GenBank/DDBJ databases">
        <authorList>
            <person name="Benchimol M."/>
            <person name="Almeida L.G."/>
            <person name="Vasconcelos A.T."/>
            <person name="Perreira-Neves A."/>
            <person name="Rosa I.A."/>
            <person name="Tasca T."/>
            <person name="Bogo M.R."/>
            <person name="de Souza W."/>
        </authorList>
    </citation>
    <scope>NUCLEOTIDE SEQUENCE [LARGE SCALE GENOMIC DNA]</scope>
    <source>
        <strain evidence="2">K</strain>
    </source>
</reference>
<evidence type="ECO:0008006" key="4">
    <source>
        <dbReference type="Google" id="ProtNLM"/>
    </source>
</evidence>
<feature type="compositionally biased region" description="Low complexity" evidence="1">
    <location>
        <begin position="507"/>
        <end position="520"/>
    </location>
</feature>
<name>A0A1J4JWH2_9EUKA</name>
<feature type="compositionally biased region" description="Low complexity" evidence="1">
    <location>
        <begin position="534"/>
        <end position="568"/>
    </location>
</feature>
<dbReference type="GeneID" id="94841384"/>
<evidence type="ECO:0000313" key="3">
    <source>
        <dbReference type="Proteomes" id="UP000179807"/>
    </source>
</evidence>
<keyword evidence="3" id="KW-1185">Reference proteome</keyword>
<evidence type="ECO:0000313" key="2">
    <source>
        <dbReference type="EMBL" id="OHT03347.1"/>
    </source>
</evidence>
<gene>
    <name evidence="2" type="ORF">TRFO_29268</name>
</gene>
<feature type="compositionally biased region" description="Polar residues" evidence="1">
    <location>
        <begin position="569"/>
        <end position="601"/>
    </location>
</feature>
<dbReference type="SUPFAM" id="SSF54695">
    <property type="entry name" value="POZ domain"/>
    <property type="match status" value="1"/>
</dbReference>